<feature type="domain" description="LIM zinc-binding" evidence="6">
    <location>
        <begin position="371"/>
        <end position="431"/>
    </location>
</feature>
<dbReference type="CDD" id="cd09485">
    <property type="entry name" value="LIM_Eplin_alpha_beta"/>
    <property type="match status" value="1"/>
</dbReference>
<gene>
    <name evidence="7" type="ORF">F2P81_012808</name>
</gene>
<evidence type="ECO:0000256" key="4">
    <source>
        <dbReference type="PROSITE-ProRule" id="PRU00125"/>
    </source>
</evidence>
<dbReference type="EMBL" id="VEVO01000011">
    <property type="protein sequence ID" value="KAF0035050.1"/>
    <property type="molecule type" value="Genomic_DNA"/>
</dbReference>
<dbReference type="FunFam" id="2.10.110.10:FF:000002">
    <property type="entry name" value="LIM domain and actin-binding 1"/>
    <property type="match status" value="1"/>
</dbReference>
<feature type="compositionally biased region" description="Basic and acidic residues" evidence="5">
    <location>
        <begin position="581"/>
        <end position="599"/>
    </location>
</feature>
<dbReference type="GO" id="GO:0046872">
    <property type="term" value="F:metal ion binding"/>
    <property type="evidence" value="ECO:0007669"/>
    <property type="project" value="UniProtKB-KW"/>
</dbReference>
<evidence type="ECO:0000313" key="8">
    <source>
        <dbReference type="Proteomes" id="UP000438429"/>
    </source>
</evidence>
<comment type="caution">
    <text evidence="7">The sequence shown here is derived from an EMBL/GenBank/DDBJ whole genome shotgun (WGS) entry which is preliminary data.</text>
</comment>
<evidence type="ECO:0000256" key="2">
    <source>
        <dbReference type="ARBA" id="ARBA00022833"/>
    </source>
</evidence>
<sequence>MTRLLHSHDTSVFAPPLRVQVPGPHTGRAVTQRSVRCLQVSHEQRLNGNSHSTVKTIFSWFVYLQISKQVLSSLAEMESGPFNRRSWVTQSLRVTAKEMSLVSGRGKNNAIAERFSKYQRAAEESAEKKKGAIATSSPRSGNLSALKKRWEQPENLARDKPSSGPPASESISRCRPPALARPPSVSEYPPPLKSPGLLTAQGGQSAVSRAQRPSAAPEAPKAEEQRGMDRDEVTHCERPEKLDEQAPTSPCAFYEKPKVPLNNLKLRFERGEEATSKGVRTTLRSTSSEDMDQRGGLSVTDRVLESTSLREKMAKYQAAVSKQGPTRFGVATEMPAPKTSAPQKRIPAPECNGESSEPSKASRKFCPPERQTCFACSKTVYPLERLMAHQHVYHKSCFRCVHCNTKLSLGNYASLHGSVYCKPHFSQLFKAKGNYDEGFGHRPHKELWEPRADGEEGEEVVKPKEPEGSVEVMRPAESVSDKAPAPTVEVSPKLKVTDVTALMETHKQTHSSSSEKHQSTEKPAETRKLRIAWPPPTGESVSGTAAALSPVTEGVTSSRPWRAKWPPEDEEPSSSAIVSSDRVELKSLRRSSSLRERIRPFTIAANPTTATSRGPREPRRPLKSLLEWRASFEEKKPSTKENNPEQQQQEKREQKMPQIPREDAAHASKTVSEEGEMTLPKHEEERDAHVQQENASAGADKMAVEEGSLRSISPDVSPAPSPPSQPKQNRTSQDVGFWEEDKEGSDAEELSAEDIIKRNRYYDEEEDSDS</sequence>
<keyword evidence="3 4" id="KW-0440">LIM domain</keyword>
<feature type="compositionally biased region" description="Basic and acidic residues" evidence="5">
    <location>
        <begin position="450"/>
        <end position="467"/>
    </location>
</feature>
<evidence type="ECO:0000256" key="3">
    <source>
        <dbReference type="ARBA" id="ARBA00023038"/>
    </source>
</evidence>
<keyword evidence="2 4" id="KW-0862">Zinc</keyword>
<dbReference type="AlphaFoldDB" id="A0A6A4ST23"/>
<dbReference type="PANTHER" id="PTHR24206">
    <property type="entry name" value="OS06G0237300 PROTEIN"/>
    <property type="match status" value="1"/>
</dbReference>
<feature type="region of interest" description="Disordered" evidence="5">
    <location>
        <begin position="272"/>
        <end position="297"/>
    </location>
</feature>
<organism evidence="7 8">
    <name type="scientific">Scophthalmus maximus</name>
    <name type="common">Turbot</name>
    <name type="synonym">Psetta maxima</name>
    <dbReference type="NCBI Taxonomy" id="52904"/>
    <lineage>
        <taxon>Eukaryota</taxon>
        <taxon>Metazoa</taxon>
        <taxon>Chordata</taxon>
        <taxon>Craniata</taxon>
        <taxon>Vertebrata</taxon>
        <taxon>Euteleostomi</taxon>
        <taxon>Actinopterygii</taxon>
        <taxon>Neopterygii</taxon>
        <taxon>Teleostei</taxon>
        <taxon>Neoteleostei</taxon>
        <taxon>Acanthomorphata</taxon>
        <taxon>Carangaria</taxon>
        <taxon>Pleuronectiformes</taxon>
        <taxon>Pleuronectoidei</taxon>
        <taxon>Scophthalmidae</taxon>
        <taxon>Scophthalmus</taxon>
    </lineage>
</organism>
<dbReference type="Gene3D" id="2.10.110.10">
    <property type="entry name" value="Cysteine Rich Protein"/>
    <property type="match status" value="1"/>
</dbReference>
<feature type="region of interest" description="Disordered" evidence="5">
    <location>
        <begin position="450"/>
        <end position="488"/>
    </location>
</feature>
<dbReference type="PROSITE" id="PS00478">
    <property type="entry name" value="LIM_DOMAIN_1"/>
    <property type="match status" value="1"/>
</dbReference>
<evidence type="ECO:0000256" key="5">
    <source>
        <dbReference type="SAM" id="MobiDB-lite"/>
    </source>
</evidence>
<feature type="region of interest" description="Disordered" evidence="5">
    <location>
        <begin position="328"/>
        <end position="363"/>
    </location>
</feature>
<name>A0A6A4ST23_SCOMX</name>
<evidence type="ECO:0000313" key="7">
    <source>
        <dbReference type="EMBL" id="KAF0035050.1"/>
    </source>
</evidence>
<feature type="compositionally biased region" description="Basic and acidic residues" evidence="5">
    <location>
        <begin position="148"/>
        <end position="161"/>
    </location>
</feature>
<dbReference type="SMART" id="SM00132">
    <property type="entry name" value="LIM"/>
    <property type="match status" value="1"/>
</dbReference>
<feature type="region of interest" description="Disordered" evidence="5">
    <location>
        <begin position="505"/>
        <end position="770"/>
    </location>
</feature>
<evidence type="ECO:0000256" key="1">
    <source>
        <dbReference type="ARBA" id="ARBA00022723"/>
    </source>
</evidence>
<dbReference type="InterPro" id="IPR028740">
    <property type="entry name" value="EPLIN_Lim_dom"/>
</dbReference>
<feature type="compositionally biased region" description="Polar residues" evidence="5">
    <location>
        <begin position="278"/>
        <end position="288"/>
    </location>
</feature>
<dbReference type="PROSITE" id="PS50023">
    <property type="entry name" value="LIM_DOMAIN_2"/>
    <property type="match status" value="1"/>
</dbReference>
<feature type="region of interest" description="Disordered" evidence="5">
    <location>
        <begin position="122"/>
        <end position="255"/>
    </location>
</feature>
<evidence type="ECO:0000259" key="6">
    <source>
        <dbReference type="PROSITE" id="PS50023"/>
    </source>
</evidence>
<dbReference type="SUPFAM" id="SSF57716">
    <property type="entry name" value="Glucocorticoid receptor-like (DNA-binding domain)"/>
    <property type="match status" value="2"/>
</dbReference>
<protein>
    <recommendedName>
        <fullName evidence="6">LIM zinc-binding domain-containing protein</fullName>
    </recommendedName>
</protein>
<dbReference type="Proteomes" id="UP000438429">
    <property type="component" value="Unassembled WGS sequence"/>
</dbReference>
<reference evidence="7 8" key="1">
    <citation type="submission" date="2019-06" db="EMBL/GenBank/DDBJ databases">
        <title>Draft genomes of female and male turbot (Scophthalmus maximus).</title>
        <authorList>
            <person name="Xu H."/>
            <person name="Xu X.-W."/>
            <person name="Shao C."/>
            <person name="Chen S."/>
        </authorList>
    </citation>
    <scope>NUCLEOTIDE SEQUENCE [LARGE SCALE GENOMIC DNA]</scope>
    <source>
        <strain evidence="7">Ysfricsl-2016a</strain>
        <tissue evidence="7">Blood</tissue>
    </source>
</reference>
<accession>A0A6A4ST23</accession>
<feature type="compositionally biased region" description="Acidic residues" evidence="5">
    <location>
        <begin position="737"/>
        <end position="752"/>
    </location>
</feature>
<keyword evidence="1 4" id="KW-0479">Metal-binding</keyword>
<proteinExistence type="predicted"/>
<feature type="compositionally biased region" description="Basic and acidic residues" evidence="5">
    <location>
        <begin position="513"/>
        <end position="528"/>
    </location>
</feature>
<dbReference type="Pfam" id="PF00412">
    <property type="entry name" value="LIM"/>
    <property type="match status" value="1"/>
</dbReference>
<feature type="compositionally biased region" description="Basic and acidic residues" evidence="5">
    <location>
        <begin position="220"/>
        <end position="244"/>
    </location>
</feature>
<dbReference type="InterPro" id="IPR001781">
    <property type="entry name" value="Znf_LIM"/>
</dbReference>
<feature type="compositionally biased region" description="Basic and acidic residues" evidence="5">
    <location>
        <begin position="630"/>
        <end position="666"/>
    </location>
</feature>
<feature type="compositionally biased region" description="Basic and acidic residues" evidence="5">
    <location>
        <begin position="679"/>
        <end position="690"/>
    </location>
</feature>